<accession>A0A430B2N5</accession>
<dbReference type="Proteomes" id="UP000286773">
    <property type="component" value="Unassembled WGS sequence"/>
</dbReference>
<evidence type="ECO:0000313" key="2">
    <source>
        <dbReference type="Proteomes" id="UP000286773"/>
    </source>
</evidence>
<dbReference type="InterPro" id="IPR047665">
    <property type="entry name" value="ComGG_streptococcus-type"/>
</dbReference>
<dbReference type="EMBL" id="NGKC01000001">
    <property type="protein sequence ID" value="RSU14590.1"/>
    <property type="molecule type" value="Genomic_DNA"/>
</dbReference>
<evidence type="ECO:0008006" key="3">
    <source>
        <dbReference type="Google" id="ProtNLM"/>
    </source>
</evidence>
<organism evidence="1 2">
    <name type="scientific">Vagococcus acidifermentans</name>
    <dbReference type="NCBI Taxonomy" id="564710"/>
    <lineage>
        <taxon>Bacteria</taxon>
        <taxon>Bacillati</taxon>
        <taxon>Bacillota</taxon>
        <taxon>Bacilli</taxon>
        <taxon>Lactobacillales</taxon>
        <taxon>Enterococcaceae</taxon>
        <taxon>Vagococcus</taxon>
    </lineage>
</organism>
<dbReference type="NCBIfam" id="NF041014">
    <property type="entry name" value="pilin_ComGG_2"/>
    <property type="match status" value="1"/>
</dbReference>
<evidence type="ECO:0000313" key="1">
    <source>
        <dbReference type="EMBL" id="RSU14590.1"/>
    </source>
</evidence>
<gene>
    <name evidence="1" type="ORF">CBF27_00990</name>
</gene>
<sequence length="102" mass="11927">MFSVLLLLTLVSFLFTAMLADYQTRQRFNVHTRDYYLCKTMETLTLADLETGEADESGEHVYNTGTVSYVYLSEGRQVRLQTILHNSFQKTTVYDLRKKEEK</sequence>
<dbReference type="AlphaFoldDB" id="A0A430B2N5"/>
<reference evidence="1 2" key="1">
    <citation type="submission" date="2017-05" db="EMBL/GenBank/DDBJ databases">
        <title>Vagococcus spp. assemblies.</title>
        <authorList>
            <person name="Gulvik C.A."/>
        </authorList>
    </citation>
    <scope>NUCLEOTIDE SEQUENCE [LARGE SCALE GENOMIC DNA]</scope>
    <source>
        <strain evidence="1 2">LMG 24798</strain>
    </source>
</reference>
<protein>
    <recommendedName>
        <fullName evidence="3">Competence protein ComG</fullName>
    </recommendedName>
</protein>
<name>A0A430B2N5_9ENTE</name>
<proteinExistence type="predicted"/>
<keyword evidence="2" id="KW-1185">Reference proteome</keyword>
<comment type="caution">
    <text evidence="1">The sequence shown here is derived from an EMBL/GenBank/DDBJ whole genome shotgun (WGS) entry which is preliminary data.</text>
</comment>